<evidence type="ECO:0000313" key="10">
    <source>
        <dbReference type="Proteomes" id="UP000051086"/>
    </source>
</evidence>
<evidence type="ECO:0000256" key="1">
    <source>
        <dbReference type="ARBA" id="ARBA00005614"/>
    </source>
</evidence>
<dbReference type="Pfam" id="PF00708">
    <property type="entry name" value="Acylphosphatase"/>
    <property type="match status" value="1"/>
</dbReference>
<dbReference type="OrthoDB" id="5295388at2"/>
<dbReference type="InterPro" id="IPR017968">
    <property type="entry name" value="Acylphosphatase_CS"/>
</dbReference>
<gene>
    <name evidence="9" type="primary">acyP</name>
    <name evidence="8" type="ORF">TL5118_00365</name>
    <name evidence="9" type="ORF">TL5120_01826</name>
</gene>
<reference evidence="8 10" key="1">
    <citation type="submission" date="2015-09" db="EMBL/GenBank/DDBJ databases">
        <authorList>
            <person name="Rodrigo-Torres L."/>
            <person name="Arahal D.R."/>
        </authorList>
    </citation>
    <scope>NUCLEOTIDE SEQUENCE [LARGE SCALE GENOMIC DNA]</scope>
    <source>
        <strain evidence="8 10">CECT 5118</strain>
    </source>
</reference>
<feature type="region of interest" description="Disordered" evidence="6">
    <location>
        <begin position="70"/>
        <end position="104"/>
    </location>
</feature>
<feature type="active site" evidence="4">
    <location>
        <position position="38"/>
    </location>
</feature>
<sequence>MPHITVEARITGKVQGVAYRAWTQSRARRLALNGYVQNEPFGSVRAVFAGERNAVNQMLDELWEGPGAASVTDVQSAPVEASKTTAEAAPSPAADGFSIRYGAD</sequence>
<dbReference type="SUPFAM" id="SSF54975">
    <property type="entry name" value="Acylphosphatase/BLUF domain-like"/>
    <property type="match status" value="1"/>
</dbReference>
<comment type="similarity">
    <text evidence="1 5">Belongs to the acylphosphatase family.</text>
</comment>
<dbReference type="PANTHER" id="PTHR47268:SF4">
    <property type="entry name" value="ACYLPHOSPHATASE"/>
    <property type="match status" value="1"/>
</dbReference>
<evidence type="ECO:0000256" key="2">
    <source>
        <dbReference type="ARBA" id="ARBA00012150"/>
    </source>
</evidence>
<reference evidence="9 11" key="2">
    <citation type="submission" date="2015-09" db="EMBL/GenBank/DDBJ databases">
        <authorList>
            <consortium name="Swine Surveillance"/>
        </authorList>
    </citation>
    <scope>NUCLEOTIDE SEQUENCE [LARGE SCALE GENOMIC DNA]</scope>
    <source>
        <strain evidence="9 11">5120</strain>
    </source>
</reference>
<proteinExistence type="inferred from homology"/>
<feature type="domain" description="Acylphosphatase-like" evidence="7">
    <location>
        <begin position="5"/>
        <end position="101"/>
    </location>
</feature>
<protein>
    <recommendedName>
        <fullName evidence="2 4">acylphosphatase</fullName>
        <ecNumber evidence="2 4">3.6.1.7</ecNumber>
    </recommendedName>
</protein>
<evidence type="ECO:0000313" key="11">
    <source>
        <dbReference type="Proteomes" id="UP000051887"/>
    </source>
</evidence>
<dbReference type="InterPro" id="IPR020456">
    <property type="entry name" value="Acylphosphatase"/>
</dbReference>
<dbReference type="PANTHER" id="PTHR47268">
    <property type="entry name" value="ACYLPHOSPHATASE"/>
    <property type="match status" value="1"/>
</dbReference>
<dbReference type="EC" id="3.6.1.7" evidence="2 4"/>
<dbReference type="Gene3D" id="3.30.70.100">
    <property type="match status" value="1"/>
</dbReference>
<organism evidence="9 11">
    <name type="scientific">Thalassovita autumnalis</name>
    <dbReference type="NCBI Taxonomy" id="2072972"/>
    <lineage>
        <taxon>Bacteria</taxon>
        <taxon>Pseudomonadati</taxon>
        <taxon>Pseudomonadota</taxon>
        <taxon>Alphaproteobacteria</taxon>
        <taxon>Rhodobacterales</taxon>
        <taxon>Roseobacteraceae</taxon>
        <taxon>Thalassovita</taxon>
    </lineage>
</organism>
<dbReference type="PROSITE" id="PS00151">
    <property type="entry name" value="ACYLPHOSPHATASE_2"/>
    <property type="match status" value="1"/>
</dbReference>
<dbReference type="InterPro" id="IPR036046">
    <property type="entry name" value="Acylphosphatase-like_dom_sf"/>
</dbReference>
<dbReference type="GO" id="GO:0003998">
    <property type="term" value="F:acylphosphatase activity"/>
    <property type="evidence" value="ECO:0007669"/>
    <property type="project" value="UniProtKB-EC"/>
</dbReference>
<evidence type="ECO:0000313" key="9">
    <source>
        <dbReference type="EMBL" id="CUH72030.1"/>
    </source>
</evidence>
<evidence type="ECO:0000256" key="5">
    <source>
        <dbReference type="RuleBase" id="RU004168"/>
    </source>
</evidence>
<keyword evidence="4 9" id="KW-0378">Hydrolase</keyword>
<feature type="active site" evidence="4">
    <location>
        <position position="20"/>
    </location>
</feature>
<name>A0A0P1GC96_9RHOB</name>
<evidence type="ECO:0000256" key="4">
    <source>
        <dbReference type="PROSITE-ProRule" id="PRU00520"/>
    </source>
</evidence>
<accession>A0A0P1GC96</accession>
<dbReference type="EMBL" id="CYSB01000005">
    <property type="protein sequence ID" value="CUH63191.1"/>
    <property type="molecule type" value="Genomic_DNA"/>
</dbReference>
<dbReference type="Proteomes" id="UP000051887">
    <property type="component" value="Unassembled WGS sequence"/>
</dbReference>
<dbReference type="EMBL" id="CYSC01000027">
    <property type="protein sequence ID" value="CUH72030.1"/>
    <property type="molecule type" value="Genomic_DNA"/>
</dbReference>
<keyword evidence="10" id="KW-1185">Reference proteome</keyword>
<comment type="catalytic activity">
    <reaction evidence="3 4">
        <text>an acyl phosphate + H2O = a carboxylate + phosphate + H(+)</text>
        <dbReference type="Rhea" id="RHEA:14965"/>
        <dbReference type="ChEBI" id="CHEBI:15377"/>
        <dbReference type="ChEBI" id="CHEBI:15378"/>
        <dbReference type="ChEBI" id="CHEBI:29067"/>
        <dbReference type="ChEBI" id="CHEBI:43474"/>
        <dbReference type="ChEBI" id="CHEBI:59918"/>
        <dbReference type="EC" id="3.6.1.7"/>
    </reaction>
</comment>
<evidence type="ECO:0000256" key="3">
    <source>
        <dbReference type="ARBA" id="ARBA00047645"/>
    </source>
</evidence>
<evidence type="ECO:0000259" key="7">
    <source>
        <dbReference type="PROSITE" id="PS51160"/>
    </source>
</evidence>
<evidence type="ECO:0000256" key="6">
    <source>
        <dbReference type="SAM" id="MobiDB-lite"/>
    </source>
</evidence>
<dbReference type="Proteomes" id="UP000051086">
    <property type="component" value="Unassembled WGS sequence"/>
</dbReference>
<dbReference type="InterPro" id="IPR001792">
    <property type="entry name" value="Acylphosphatase-like_dom"/>
</dbReference>
<evidence type="ECO:0000313" key="8">
    <source>
        <dbReference type="EMBL" id="CUH63191.1"/>
    </source>
</evidence>
<dbReference type="RefSeq" id="WP_082626252.1">
    <property type="nucleotide sequence ID" value="NZ_CYSB01000005.1"/>
</dbReference>
<dbReference type="PROSITE" id="PS51160">
    <property type="entry name" value="ACYLPHOSPHATASE_3"/>
    <property type="match status" value="1"/>
</dbReference>
<dbReference type="AlphaFoldDB" id="A0A0P1GC96"/>